<evidence type="ECO:0000313" key="4">
    <source>
        <dbReference type="EMBL" id="MBK0332448.1"/>
    </source>
</evidence>
<keyword evidence="1" id="KW-0808">Transferase</keyword>
<name>A0ABS1BCV6_9MICO</name>
<dbReference type="PANTHER" id="PTHR43072">
    <property type="entry name" value="N-ACETYLTRANSFERASE"/>
    <property type="match status" value="1"/>
</dbReference>
<evidence type="ECO:0000256" key="1">
    <source>
        <dbReference type="ARBA" id="ARBA00022679"/>
    </source>
</evidence>
<dbReference type="Gene3D" id="3.40.630.30">
    <property type="match status" value="1"/>
</dbReference>
<reference evidence="4 5" key="1">
    <citation type="submission" date="2020-12" db="EMBL/GenBank/DDBJ databases">
        <title>Brachybacterium sp. MASK1Z-5, whole genome shotgun sequence.</title>
        <authorList>
            <person name="Tuo L."/>
        </authorList>
    </citation>
    <scope>NUCLEOTIDE SEQUENCE [LARGE SCALE GENOMIC DNA]</scope>
    <source>
        <strain evidence="4 5">MASK1Z-5</strain>
    </source>
</reference>
<sequence length="178" mass="19068">MSGDPGPAAAASPAAPPRIRLALAEDAPVVLGIRDEAIRSSSGLWIDEVPESVSSRAWFDAHLDRGSMLVAAGADDEVLGYACFSPLRDYAGYRFTGEDSIYLLPAAQGRGVGRALLGALVAHAREHGMHSLVALVEAGNVGSIRLHERCGFQEVGRMPEAGFKFDRWWDLVTLQLLL</sequence>
<dbReference type="Pfam" id="PF00583">
    <property type="entry name" value="Acetyltransf_1"/>
    <property type="match status" value="1"/>
</dbReference>
<keyword evidence="5" id="KW-1185">Reference proteome</keyword>
<dbReference type="Proteomes" id="UP000612352">
    <property type="component" value="Unassembled WGS sequence"/>
</dbReference>
<organism evidence="4 5">
    <name type="scientific">Brachybacterium halotolerans</name>
    <dbReference type="NCBI Taxonomy" id="2795215"/>
    <lineage>
        <taxon>Bacteria</taxon>
        <taxon>Bacillati</taxon>
        <taxon>Actinomycetota</taxon>
        <taxon>Actinomycetes</taxon>
        <taxon>Micrococcales</taxon>
        <taxon>Dermabacteraceae</taxon>
        <taxon>Brachybacterium</taxon>
    </lineage>
</organism>
<gene>
    <name evidence="4" type="ORF">I8D64_13685</name>
</gene>
<dbReference type="InterPro" id="IPR000182">
    <property type="entry name" value="GNAT_dom"/>
</dbReference>
<evidence type="ECO:0000256" key="2">
    <source>
        <dbReference type="ARBA" id="ARBA00023315"/>
    </source>
</evidence>
<dbReference type="SUPFAM" id="SSF55729">
    <property type="entry name" value="Acyl-CoA N-acyltransferases (Nat)"/>
    <property type="match status" value="1"/>
</dbReference>
<feature type="domain" description="N-acetyltransferase" evidence="3">
    <location>
        <begin position="17"/>
        <end position="175"/>
    </location>
</feature>
<keyword evidence="2" id="KW-0012">Acyltransferase</keyword>
<dbReference type="EMBL" id="JAEDAJ010000009">
    <property type="protein sequence ID" value="MBK0332448.1"/>
    <property type="molecule type" value="Genomic_DNA"/>
</dbReference>
<dbReference type="InterPro" id="IPR016181">
    <property type="entry name" value="Acyl_CoA_acyltransferase"/>
</dbReference>
<dbReference type="PROSITE" id="PS51186">
    <property type="entry name" value="GNAT"/>
    <property type="match status" value="1"/>
</dbReference>
<proteinExistence type="predicted"/>
<dbReference type="RefSeq" id="WP_200503348.1">
    <property type="nucleotide sequence ID" value="NZ_JAEDAJ010000009.1"/>
</dbReference>
<evidence type="ECO:0000259" key="3">
    <source>
        <dbReference type="PROSITE" id="PS51186"/>
    </source>
</evidence>
<accession>A0ABS1BCV6</accession>
<comment type="caution">
    <text evidence="4">The sequence shown here is derived from an EMBL/GenBank/DDBJ whole genome shotgun (WGS) entry which is preliminary data.</text>
</comment>
<protein>
    <submittedName>
        <fullName evidence="4">N-acetyltransferase</fullName>
    </submittedName>
</protein>
<evidence type="ECO:0000313" key="5">
    <source>
        <dbReference type="Proteomes" id="UP000612352"/>
    </source>
</evidence>
<dbReference type="PANTHER" id="PTHR43072:SF23">
    <property type="entry name" value="UPF0039 PROTEIN C11D3.02C"/>
    <property type="match status" value="1"/>
</dbReference>
<dbReference type="CDD" id="cd04301">
    <property type="entry name" value="NAT_SF"/>
    <property type="match status" value="1"/>
</dbReference>